<evidence type="ECO:0008006" key="3">
    <source>
        <dbReference type="Google" id="ProtNLM"/>
    </source>
</evidence>
<dbReference type="Proteomes" id="UP000070578">
    <property type="component" value="Unassembled WGS sequence"/>
</dbReference>
<proteinExistence type="predicted"/>
<organism evidence="1 2">
    <name type="scientific">Candidatus Gallionella acididurans</name>
    <dbReference type="NCBI Taxonomy" id="1796491"/>
    <lineage>
        <taxon>Bacteria</taxon>
        <taxon>Pseudomonadati</taxon>
        <taxon>Pseudomonadota</taxon>
        <taxon>Betaproteobacteria</taxon>
        <taxon>Nitrosomonadales</taxon>
        <taxon>Gallionellaceae</taxon>
        <taxon>Gallionella</taxon>
    </lineage>
</organism>
<gene>
    <name evidence="1" type="ORF">AWT59_2292</name>
</gene>
<sequence>MQSVTGRIIFLAIVALPLAGCEAIAISALGGGTSAGISYTMSGAVSRTFTASLPKVRAATLAALQRMQIDVSSIGKAGDGKEISAKSISRSIDIELEEISPNVTRMSVNAKYGFFHSDSATGAEILQQTGRQIGEL</sequence>
<dbReference type="Pfam" id="PF12092">
    <property type="entry name" value="DUF3568"/>
    <property type="match status" value="1"/>
</dbReference>
<dbReference type="AlphaFoldDB" id="A0A139BS98"/>
<accession>A0A139BS98</accession>
<reference evidence="1 2" key="2">
    <citation type="submission" date="2016-03" db="EMBL/GenBank/DDBJ databases">
        <title>New uncultured bacterium of the family Gallionellaceae from acid mine drainage: description and reconstruction of genome based on metagenomic analysis of microbial community.</title>
        <authorList>
            <person name="Kadnikov V."/>
            <person name="Ivasenko D."/>
            <person name="Beletsky A."/>
            <person name="Mardanov A."/>
            <person name="Danilova E."/>
            <person name="Pimenov N."/>
            <person name="Karnachuk O."/>
            <person name="Ravin N."/>
        </authorList>
    </citation>
    <scope>NUCLEOTIDE SEQUENCE [LARGE SCALE GENOMIC DNA]</scope>
    <source>
        <strain evidence="1">ShG14-8</strain>
    </source>
</reference>
<evidence type="ECO:0000313" key="1">
    <source>
        <dbReference type="EMBL" id="KXS31595.1"/>
    </source>
</evidence>
<evidence type="ECO:0000313" key="2">
    <source>
        <dbReference type="Proteomes" id="UP000070578"/>
    </source>
</evidence>
<comment type="caution">
    <text evidence="1">The sequence shown here is derived from an EMBL/GenBank/DDBJ whole genome shotgun (WGS) entry which is preliminary data.</text>
</comment>
<dbReference type="EMBL" id="LSLI01000067">
    <property type="protein sequence ID" value="KXS31595.1"/>
    <property type="molecule type" value="Genomic_DNA"/>
</dbReference>
<protein>
    <recommendedName>
        <fullName evidence="3">Lipoprotein</fullName>
    </recommendedName>
</protein>
<dbReference type="InterPro" id="IPR021952">
    <property type="entry name" value="Flpp3-like"/>
</dbReference>
<reference evidence="1 2" key="1">
    <citation type="submission" date="2016-02" db="EMBL/GenBank/DDBJ databases">
        <authorList>
            <person name="Wen L."/>
            <person name="He K."/>
            <person name="Yang H."/>
        </authorList>
    </citation>
    <scope>NUCLEOTIDE SEQUENCE [LARGE SCALE GENOMIC DNA]</scope>
    <source>
        <strain evidence="1">ShG14-8</strain>
    </source>
</reference>
<name>A0A139BS98_9PROT</name>